<keyword evidence="4" id="KW-0687">Ribonucleoprotein</keyword>
<dbReference type="Pfam" id="PF17135">
    <property type="entry name" value="Ribosomal_L18"/>
    <property type="match status" value="1"/>
</dbReference>
<dbReference type="InterPro" id="IPR036227">
    <property type="entry name" value="Ribosomal_uL15/eL18_sf"/>
</dbReference>
<comment type="subunit">
    <text evidence="2">Component of the large ribosomal subunit.</text>
</comment>
<feature type="domain" description="Large ribosomal subunit protein uL15/eL18" evidence="5">
    <location>
        <begin position="116"/>
        <end position="241"/>
    </location>
</feature>
<reference evidence="7" key="1">
    <citation type="journal article" date="2013" name="Science">
        <title>Comparative analysis of bat genomes provides insight into the evolution of flight and immunity.</title>
        <authorList>
            <person name="Zhang G."/>
            <person name="Cowled C."/>
            <person name="Shi Z."/>
            <person name="Huang Z."/>
            <person name="Bishop-Lilly K.A."/>
            <person name="Fang X."/>
            <person name="Wynne J.W."/>
            <person name="Xiong Z."/>
            <person name="Baker M.L."/>
            <person name="Zhao W."/>
            <person name="Tachedjian M."/>
            <person name="Zhu Y."/>
            <person name="Zhou P."/>
            <person name="Jiang X."/>
            <person name="Ng J."/>
            <person name="Yang L."/>
            <person name="Wu L."/>
            <person name="Xiao J."/>
            <person name="Feng Y."/>
            <person name="Chen Y."/>
            <person name="Sun X."/>
            <person name="Zhang Y."/>
            <person name="Marsh G.A."/>
            <person name="Crameri G."/>
            <person name="Broder C.C."/>
            <person name="Frey K.G."/>
            <person name="Wang L.F."/>
            <person name="Wang J."/>
        </authorList>
    </citation>
    <scope>NUCLEOTIDE SEQUENCE [LARGE SCALE GENOMIC DNA]</scope>
</reference>
<dbReference type="InterPro" id="IPR021132">
    <property type="entry name" value="Ribosomal_eL18/eL18-A/B/_CS"/>
</dbReference>
<evidence type="ECO:0000256" key="4">
    <source>
        <dbReference type="ARBA" id="ARBA00023274"/>
    </source>
</evidence>
<protein>
    <submittedName>
        <fullName evidence="6">60S ribosomal protein L18</fullName>
    </submittedName>
</protein>
<dbReference type="PROSITE" id="PS01106">
    <property type="entry name" value="RIBOSOMAL_L18E"/>
    <property type="match status" value="1"/>
</dbReference>
<keyword evidence="7" id="KW-1185">Reference proteome</keyword>
<proteinExistence type="inferred from homology"/>
<accession>L5KNI5</accession>
<evidence type="ECO:0000256" key="1">
    <source>
        <dbReference type="ARBA" id="ARBA00006815"/>
    </source>
</evidence>
<dbReference type="AlphaFoldDB" id="L5KNI5"/>
<dbReference type="PANTHER" id="PTHR10934">
    <property type="entry name" value="60S RIBOSOMAL PROTEIN L18"/>
    <property type="match status" value="1"/>
</dbReference>
<dbReference type="STRING" id="9402.L5KNI5"/>
<dbReference type="InterPro" id="IPR021131">
    <property type="entry name" value="Ribosomal_uL15/eL18"/>
</dbReference>
<evidence type="ECO:0000256" key="2">
    <source>
        <dbReference type="ARBA" id="ARBA00011133"/>
    </source>
</evidence>
<dbReference type="InParanoid" id="L5KNI5"/>
<dbReference type="SUPFAM" id="SSF52080">
    <property type="entry name" value="Ribosomal proteins L15p and L18e"/>
    <property type="match status" value="1"/>
</dbReference>
<dbReference type="Gene3D" id="3.100.10.10">
    <property type="match status" value="1"/>
</dbReference>
<dbReference type="Proteomes" id="UP000010552">
    <property type="component" value="Unassembled WGS sequence"/>
</dbReference>
<keyword evidence="3 6" id="KW-0689">Ribosomal protein</keyword>
<evidence type="ECO:0000259" key="5">
    <source>
        <dbReference type="Pfam" id="PF17135"/>
    </source>
</evidence>
<evidence type="ECO:0000256" key="3">
    <source>
        <dbReference type="ARBA" id="ARBA00022980"/>
    </source>
</evidence>
<name>L5KNI5_PTEAL</name>
<sequence length="241" mass="26086">MQLLLLWISVAWANEQSQPPGPEPPQTLHLMPSTTRHGIIAPAPPHRWTVTAIAEEQALPQPPKLFSGSGGRKGAIMGLDIRHNKDRKGLAQGAQEPGLLPKAAGQGVQASSQTNNSIFNQVVLKRLFVSRTDRSPLSLSRMIQKMKIPGGEGKTAVVLGTITDDVRVQEVPTLKVCALRVSSRSQNLILKAGDKILTFDQMALDSPKGCGTVLLSGPRKGRKVYRYLGKGHETPHSHTKP</sequence>
<dbReference type="GO" id="GO:0006412">
    <property type="term" value="P:translation"/>
    <property type="evidence" value="ECO:0007669"/>
    <property type="project" value="InterPro"/>
</dbReference>
<dbReference type="EMBL" id="KB030662">
    <property type="protein sequence ID" value="ELK12168.1"/>
    <property type="molecule type" value="Genomic_DNA"/>
</dbReference>
<dbReference type="GO" id="GO:0003723">
    <property type="term" value="F:RNA binding"/>
    <property type="evidence" value="ECO:0007669"/>
    <property type="project" value="TreeGrafter"/>
</dbReference>
<dbReference type="InterPro" id="IPR000039">
    <property type="entry name" value="Ribosomal_eL18"/>
</dbReference>
<evidence type="ECO:0000313" key="7">
    <source>
        <dbReference type="Proteomes" id="UP000010552"/>
    </source>
</evidence>
<dbReference type="GO" id="GO:0003735">
    <property type="term" value="F:structural constituent of ribosome"/>
    <property type="evidence" value="ECO:0007669"/>
    <property type="project" value="InterPro"/>
</dbReference>
<organism evidence="6 7">
    <name type="scientific">Pteropus alecto</name>
    <name type="common">Black flying fox</name>
    <dbReference type="NCBI Taxonomy" id="9402"/>
    <lineage>
        <taxon>Eukaryota</taxon>
        <taxon>Metazoa</taxon>
        <taxon>Chordata</taxon>
        <taxon>Craniata</taxon>
        <taxon>Vertebrata</taxon>
        <taxon>Euteleostomi</taxon>
        <taxon>Mammalia</taxon>
        <taxon>Eutheria</taxon>
        <taxon>Laurasiatheria</taxon>
        <taxon>Chiroptera</taxon>
        <taxon>Yinpterochiroptera</taxon>
        <taxon>Pteropodoidea</taxon>
        <taxon>Pteropodidae</taxon>
        <taxon>Pteropodinae</taxon>
        <taxon>Pteropus</taxon>
    </lineage>
</organism>
<gene>
    <name evidence="6" type="ORF">PAL_GLEAN10009642</name>
</gene>
<dbReference type="GO" id="GO:0022625">
    <property type="term" value="C:cytosolic large ribosomal subunit"/>
    <property type="evidence" value="ECO:0007669"/>
    <property type="project" value="TreeGrafter"/>
</dbReference>
<dbReference type="PANTHER" id="PTHR10934:SF2">
    <property type="entry name" value="LARGE RIBOSOMAL SUBUNIT PROTEIN EL18"/>
    <property type="match status" value="1"/>
</dbReference>
<comment type="similarity">
    <text evidence="1">Belongs to the eukaryotic ribosomal protein eL18 family.</text>
</comment>
<evidence type="ECO:0000313" key="6">
    <source>
        <dbReference type="EMBL" id="ELK12168.1"/>
    </source>
</evidence>